<dbReference type="InterPro" id="IPR051450">
    <property type="entry name" value="Gfo/Idh/MocA_Oxidoreductases"/>
</dbReference>
<dbReference type="InterPro" id="IPR036291">
    <property type="entry name" value="NAD(P)-bd_dom_sf"/>
</dbReference>
<dbReference type="PANTHER" id="PTHR43377">
    <property type="entry name" value="BILIVERDIN REDUCTASE A"/>
    <property type="match status" value="1"/>
</dbReference>
<dbReference type="PANTHER" id="PTHR43377:SF1">
    <property type="entry name" value="BILIVERDIN REDUCTASE A"/>
    <property type="match status" value="1"/>
</dbReference>
<feature type="domain" description="Gfo/Idh/MocA-like oxidoreductase N-terminal" evidence="1">
    <location>
        <begin position="9"/>
        <end position="133"/>
    </location>
</feature>
<dbReference type="EMBL" id="CP066681">
    <property type="protein sequence ID" value="QQG36322.1"/>
    <property type="molecule type" value="Genomic_DNA"/>
</dbReference>
<evidence type="ECO:0000313" key="2">
    <source>
        <dbReference type="EMBL" id="QQG36322.1"/>
    </source>
</evidence>
<dbReference type="AlphaFoldDB" id="A0A7T5R2F9"/>
<protein>
    <submittedName>
        <fullName evidence="2">Gfo/Idh/MocA family oxidoreductase</fullName>
    </submittedName>
</protein>
<dbReference type="Gene3D" id="3.30.360.10">
    <property type="entry name" value="Dihydrodipicolinate Reductase, domain 2"/>
    <property type="match status" value="1"/>
</dbReference>
<sequence>MTNRPALKAAVIGGGLMGVLMDTPENVPPLTHAGGFLQHPDYDLKAICEPHPSPSLQNWPCKLYTALDDLLREEKLDIVSIAVPKEQQPSILTQLLDSGLQAVIAEKPLAPTLAEACALRDLYQEAGIPLLVNLPRRYSLMYQDFAKKFRTGEEHALCATLYYGKGLIHNGIHGIDLARLLFGEVIEARPLFARPDVFAEDPSISAFLRLEHCSQFHLNALDDNRFTCFELDIITDSGRYIVTNDHRTLQTSAVCDHTGIPLGKRLISTGSRPTDYEQSIMFLLDNARDVIGGKAAPLCSAATICDSHAVIQQIRDKARGNYFV</sequence>
<reference evidence="2 3" key="1">
    <citation type="submission" date="2020-07" db="EMBL/GenBank/DDBJ databases">
        <title>Huge and variable diversity of episymbiotic CPR bacteria and DPANN archaea in groundwater ecosystems.</title>
        <authorList>
            <person name="He C.Y."/>
            <person name="Keren R."/>
            <person name="Whittaker M."/>
            <person name="Farag I.F."/>
            <person name="Doudna J."/>
            <person name="Cate J.H.D."/>
            <person name="Banfield J.F."/>
        </authorList>
    </citation>
    <scope>NUCLEOTIDE SEQUENCE [LARGE SCALE GENOMIC DNA]</scope>
    <source>
        <strain evidence="2">NC_groundwater_70_Ag_B-0.1um_54_66</strain>
    </source>
</reference>
<dbReference type="SUPFAM" id="SSF51735">
    <property type="entry name" value="NAD(P)-binding Rossmann-fold domains"/>
    <property type="match status" value="1"/>
</dbReference>
<evidence type="ECO:0000259" key="1">
    <source>
        <dbReference type="Pfam" id="PF01408"/>
    </source>
</evidence>
<proteinExistence type="predicted"/>
<accession>A0A7T5R2F9</accession>
<dbReference type="Gene3D" id="3.40.50.720">
    <property type="entry name" value="NAD(P)-binding Rossmann-like Domain"/>
    <property type="match status" value="1"/>
</dbReference>
<organism evidence="2 3">
    <name type="scientific">Micavibrio aeruginosavorus</name>
    <dbReference type="NCBI Taxonomy" id="349221"/>
    <lineage>
        <taxon>Bacteria</taxon>
        <taxon>Pseudomonadati</taxon>
        <taxon>Bdellovibrionota</taxon>
        <taxon>Bdellovibrionia</taxon>
        <taxon>Bdellovibrionales</taxon>
        <taxon>Pseudobdellovibrionaceae</taxon>
        <taxon>Micavibrio</taxon>
    </lineage>
</organism>
<dbReference type="Pfam" id="PF01408">
    <property type="entry name" value="GFO_IDH_MocA"/>
    <property type="match status" value="1"/>
</dbReference>
<name>A0A7T5R2F9_9BACT</name>
<dbReference type="GO" id="GO:0000166">
    <property type="term" value="F:nucleotide binding"/>
    <property type="evidence" value="ECO:0007669"/>
    <property type="project" value="InterPro"/>
</dbReference>
<dbReference type="Proteomes" id="UP000595362">
    <property type="component" value="Chromosome"/>
</dbReference>
<evidence type="ECO:0000313" key="3">
    <source>
        <dbReference type="Proteomes" id="UP000595362"/>
    </source>
</evidence>
<dbReference type="InterPro" id="IPR000683">
    <property type="entry name" value="Gfo/Idh/MocA-like_OxRdtase_N"/>
</dbReference>
<gene>
    <name evidence="2" type="ORF">HYS17_00580</name>
</gene>